<feature type="transmembrane region" description="Helical" evidence="1">
    <location>
        <begin position="84"/>
        <end position="103"/>
    </location>
</feature>
<keyword evidence="1" id="KW-1133">Transmembrane helix</keyword>
<evidence type="ECO:0000256" key="1">
    <source>
        <dbReference type="SAM" id="Phobius"/>
    </source>
</evidence>
<dbReference type="EMBL" id="JACRTJ010000010">
    <property type="protein sequence ID" value="MBC8598412.1"/>
    <property type="molecule type" value="Genomic_DNA"/>
</dbReference>
<feature type="transmembrane region" description="Helical" evidence="1">
    <location>
        <begin position="178"/>
        <end position="202"/>
    </location>
</feature>
<keyword evidence="1" id="KW-0472">Membrane</keyword>
<sequence>MVILTALSGLGNLSLMVMAYGFCTLGLAVLGLLSPSYFIMQIFLFSFSLGEHMMMPLRDSIAMDLSGEGKTGTFLGQLKGRMTLSSMAASAAVFIGYRTGIFWFGNGVIPSFVAGLLFTAAGLFFAVRLRKTAPELNVPRARNTGRRDTLHIRKRYIPYYLITAVYGCQKRMRIVFAPWLIVELLAMGADTLALLGMAAHLIGSRFSPVIGRMLDHLGVSRSLAIEGGYFAGAFLFAAFAAWGAASGRFGDGPLGAVLVFLAYILVMLTDHFNTVHTVMMKQLSLRPEDVMGNLSLGLSVDHVLAVTVSGGFGVIWKVWGPQYVFLLAAACSAVHLAVAGYLERSAILKKR</sequence>
<name>A0ABR7NQL9_9FIRM</name>
<reference evidence="2 3" key="1">
    <citation type="submission" date="2020-08" db="EMBL/GenBank/DDBJ databases">
        <title>Genome public.</title>
        <authorList>
            <person name="Liu C."/>
            <person name="Sun Q."/>
        </authorList>
    </citation>
    <scope>NUCLEOTIDE SEQUENCE [LARGE SCALE GENOMIC DNA]</scope>
    <source>
        <strain evidence="2 3">BX10</strain>
    </source>
</reference>
<feature type="transmembrane region" description="Helical" evidence="1">
    <location>
        <begin position="109"/>
        <end position="127"/>
    </location>
</feature>
<organism evidence="2 3">
    <name type="scientific">Enterocloster hominis</name>
    <name type="common">ex Liu et al. 2021</name>
    <dbReference type="NCBI Taxonomy" id="2763663"/>
    <lineage>
        <taxon>Bacteria</taxon>
        <taxon>Bacillati</taxon>
        <taxon>Bacillota</taxon>
        <taxon>Clostridia</taxon>
        <taxon>Lachnospirales</taxon>
        <taxon>Lachnospiraceae</taxon>
        <taxon>Enterocloster</taxon>
    </lineage>
</organism>
<feature type="transmembrane region" description="Helical" evidence="1">
    <location>
        <begin position="322"/>
        <end position="342"/>
    </location>
</feature>
<feature type="transmembrane region" description="Helical" evidence="1">
    <location>
        <begin position="254"/>
        <end position="273"/>
    </location>
</feature>
<protein>
    <recommendedName>
        <fullName evidence="4">MFS transporter</fullName>
    </recommendedName>
</protein>
<feature type="transmembrane region" description="Helical" evidence="1">
    <location>
        <begin position="223"/>
        <end position="242"/>
    </location>
</feature>
<dbReference type="SUPFAM" id="SSF103473">
    <property type="entry name" value="MFS general substrate transporter"/>
    <property type="match status" value="1"/>
</dbReference>
<keyword evidence="3" id="KW-1185">Reference proteome</keyword>
<evidence type="ECO:0000313" key="2">
    <source>
        <dbReference type="EMBL" id="MBC8598412.1"/>
    </source>
</evidence>
<dbReference type="RefSeq" id="WP_262427045.1">
    <property type="nucleotide sequence ID" value="NZ_JACRTJ010000010.1"/>
</dbReference>
<keyword evidence="1" id="KW-0812">Transmembrane</keyword>
<accession>A0ABR7NQL9</accession>
<proteinExistence type="predicted"/>
<evidence type="ECO:0008006" key="4">
    <source>
        <dbReference type="Google" id="ProtNLM"/>
    </source>
</evidence>
<gene>
    <name evidence="2" type="ORF">H8708_04060</name>
</gene>
<feature type="transmembrane region" description="Helical" evidence="1">
    <location>
        <begin position="294"/>
        <end position="316"/>
    </location>
</feature>
<evidence type="ECO:0000313" key="3">
    <source>
        <dbReference type="Proteomes" id="UP000647491"/>
    </source>
</evidence>
<comment type="caution">
    <text evidence="2">The sequence shown here is derived from an EMBL/GenBank/DDBJ whole genome shotgun (WGS) entry which is preliminary data.</text>
</comment>
<dbReference type="InterPro" id="IPR036259">
    <property type="entry name" value="MFS_trans_sf"/>
</dbReference>
<dbReference type="Proteomes" id="UP000647491">
    <property type="component" value="Unassembled WGS sequence"/>
</dbReference>